<accession>A0A392STS6</accession>
<dbReference type="EMBL" id="LXQA010444431">
    <property type="protein sequence ID" value="MCI52251.1"/>
    <property type="molecule type" value="Genomic_DNA"/>
</dbReference>
<dbReference type="Proteomes" id="UP000265520">
    <property type="component" value="Unassembled WGS sequence"/>
</dbReference>
<dbReference type="AlphaFoldDB" id="A0A392STS6"/>
<name>A0A392STS6_9FABA</name>
<proteinExistence type="predicted"/>
<organism evidence="2 3">
    <name type="scientific">Trifolium medium</name>
    <dbReference type="NCBI Taxonomy" id="97028"/>
    <lineage>
        <taxon>Eukaryota</taxon>
        <taxon>Viridiplantae</taxon>
        <taxon>Streptophyta</taxon>
        <taxon>Embryophyta</taxon>
        <taxon>Tracheophyta</taxon>
        <taxon>Spermatophyta</taxon>
        <taxon>Magnoliopsida</taxon>
        <taxon>eudicotyledons</taxon>
        <taxon>Gunneridae</taxon>
        <taxon>Pentapetalae</taxon>
        <taxon>rosids</taxon>
        <taxon>fabids</taxon>
        <taxon>Fabales</taxon>
        <taxon>Fabaceae</taxon>
        <taxon>Papilionoideae</taxon>
        <taxon>50 kb inversion clade</taxon>
        <taxon>NPAAA clade</taxon>
        <taxon>Hologalegina</taxon>
        <taxon>IRL clade</taxon>
        <taxon>Trifolieae</taxon>
        <taxon>Trifolium</taxon>
    </lineage>
</organism>
<comment type="caution">
    <text evidence="2">The sequence shown here is derived from an EMBL/GenBank/DDBJ whole genome shotgun (WGS) entry which is preliminary data.</text>
</comment>
<sequence>MGLDLGLVRPKHEAEPGFGSEMSPGDSELARRDDIASFRQISPVGEKLSGVFSLGLARRQVATVIDKK</sequence>
<evidence type="ECO:0000256" key="1">
    <source>
        <dbReference type="SAM" id="MobiDB-lite"/>
    </source>
</evidence>
<reference evidence="2 3" key="1">
    <citation type="journal article" date="2018" name="Front. Plant Sci.">
        <title>Red Clover (Trifolium pratense) and Zigzag Clover (T. medium) - A Picture of Genomic Similarities and Differences.</title>
        <authorList>
            <person name="Dluhosova J."/>
            <person name="Istvanek J."/>
            <person name="Nedelnik J."/>
            <person name="Repkova J."/>
        </authorList>
    </citation>
    <scope>NUCLEOTIDE SEQUENCE [LARGE SCALE GENOMIC DNA]</scope>
    <source>
        <strain evidence="3">cv. 10/8</strain>
        <tissue evidence="2">Leaf</tissue>
    </source>
</reference>
<feature type="region of interest" description="Disordered" evidence="1">
    <location>
        <begin position="1"/>
        <end position="27"/>
    </location>
</feature>
<keyword evidence="3" id="KW-1185">Reference proteome</keyword>
<evidence type="ECO:0000313" key="3">
    <source>
        <dbReference type="Proteomes" id="UP000265520"/>
    </source>
</evidence>
<protein>
    <submittedName>
        <fullName evidence="2">Uncharacterized protein</fullName>
    </submittedName>
</protein>
<evidence type="ECO:0000313" key="2">
    <source>
        <dbReference type="EMBL" id="MCI52251.1"/>
    </source>
</evidence>